<dbReference type="Gene3D" id="3.30.420.10">
    <property type="entry name" value="Ribonuclease H-like superfamily/Ribonuclease H"/>
    <property type="match status" value="1"/>
</dbReference>
<keyword evidence="7" id="KW-0479">Metal-binding</keyword>
<evidence type="ECO:0000256" key="2">
    <source>
        <dbReference type="ARBA" id="ARBA00004065"/>
    </source>
</evidence>
<evidence type="ECO:0000256" key="4">
    <source>
        <dbReference type="ARBA" id="ARBA00012180"/>
    </source>
</evidence>
<comment type="caution">
    <text evidence="11">The sequence shown here is derived from an EMBL/GenBank/DDBJ whole genome shotgun (WGS) entry which is preliminary data.</text>
</comment>
<dbReference type="GO" id="GO:0006298">
    <property type="term" value="P:mismatch repair"/>
    <property type="evidence" value="ECO:0007669"/>
    <property type="project" value="TreeGrafter"/>
</dbReference>
<dbReference type="PROSITE" id="PS51975">
    <property type="entry name" value="RNASE_H_2"/>
    <property type="match status" value="1"/>
</dbReference>
<keyword evidence="8" id="KW-0255">Endonuclease</keyword>
<dbReference type="GO" id="GO:0004523">
    <property type="term" value="F:RNA-DNA hybrid ribonuclease activity"/>
    <property type="evidence" value="ECO:0007669"/>
    <property type="project" value="UniProtKB-EC"/>
</dbReference>
<dbReference type="Pfam" id="PF01351">
    <property type="entry name" value="RNase_HII"/>
    <property type="match status" value="1"/>
</dbReference>
<evidence type="ECO:0000256" key="1">
    <source>
        <dbReference type="ARBA" id="ARBA00000077"/>
    </source>
</evidence>
<evidence type="ECO:0000313" key="11">
    <source>
        <dbReference type="EMBL" id="GAI86248.1"/>
    </source>
</evidence>
<feature type="domain" description="RNase H type-2" evidence="10">
    <location>
        <begin position="1"/>
        <end position="131"/>
    </location>
</feature>
<organism evidence="11">
    <name type="scientific">marine sediment metagenome</name>
    <dbReference type="NCBI Taxonomy" id="412755"/>
    <lineage>
        <taxon>unclassified sequences</taxon>
        <taxon>metagenomes</taxon>
        <taxon>ecological metagenomes</taxon>
    </lineage>
</organism>
<keyword evidence="9" id="KW-0378">Hydrolase</keyword>
<comment type="function">
    <text evidence="2">Endonuclease that specifically degrades the RNA of RNA-DNA hybrids.</text>
</comment>
<proteinExistence type="predicted"/>
<dbReference type="GO" id="GO:0005737">
    <property type="term" value="C:cytoplasm"/>
    <property type="evidence" value="ECO:0007669"/>
    <property type="project" value="UniProtKB-SubCell"/>
</dbReference>
<feature type="non-terminal residue" evidence="11">
    <location>
        <position position="1"/>
    </location>
</feature>
<dbReference type="SUPFAM" id="SSF53098">
    <property type="entry name" value="Ribonuclease H-like"/>
    <property type="match status" value="1"/>
</dbReference>
<evidence type="ECO:0000259" key="10">
    <source>
        <dbReference type="PROSITE" id="PS51975"/>
    </source>
</evidence>
<dbReference type="GO" id="GO:0032299">
    <property type="term" value="C:ribonuclease H2 complex"/>
    <property type="evidence" value="ECO:0007669"/>
    <property type="project" value="TreeGrafter"/>
</dbReference>
<dbReference type="InterPro" id="IPR036397">
    <property type="entry name" value="RNaseH_sf"/>
</dbReference>
<evidence type="ECO:0000256" key="3">
    <source>
        <dbReference type="ARBA" id="ARBA00004496"/>
    </source>
</evidence>
<evidence type="ECO:0000256" key="5">
    <source>
        <dbReference type="ARBA" id="ARBA00022490"/>
    </source>
</evidence>
<dbReference type="EMBL" id="BARW01011340">
    <property type="protein sequence ID" value="GAI86248.1"/>
    <property type="molecule type" value="Genomic_DNA"/>
</dbReference>
<sequence length="138" mass="15867">GLNLNWLEAIKTAEIINILNPNKAILDCPSPNIKAYTDYLTKHIKNKDIEIIAEHKADVKYVIVGAASIIAKVIRDKEIRLIQEKIDEPIGSGYPADPITKEFLKKNYNKYPDIFRKSWASFKVVIEQKKQKKLTQFK</sequence>
<dbReference type="InterPro" id="IPR001352">
    <property type="entry name" value="RNase_HII/HIII"/>
</dbReference>
<keyword evidence="6" id="KW-0540">Nuclease</keyword>
<gene>
    <name evidence="11" type="ORF">S12H4_21909</name>
</gene>
<dbReference type="PANTHER" id="PTHR10954:SF23">
    <property type="entry name" value="RIBONUCLEASE"/>
    <property type="match status" value="1"/>
</dbReference>
<reference evidence="11" key="1">
    <citation type="journal article" date="2014" name="Front. Microbiol.">
        <title>High frequency of phylogenetically diverse reductive dehalogenase-homologous genes in deep subseafloor sedimentary metagenomes.</title>
        <authorList>
            <person name="Kawai M."/>
            <person name="Futagami T."/>
            <person name="Toyoda A."/>
            <person name="Takaki Y."/>
            <person name="Nishi S."/>
            <person name="Hori S."/>
            <person name="Arai W."/>
            <person name="Tsubouchi T."/>
            <person name="Morono Y."/>
            <person name="Uchiyama I."/>
            <person name="Ito T."/>
            <person name="Fujiyama A."/>
            <person name="Inagaki F."/>
            <person name="Takami H."/>
        </authorList>
    </citation>
    <scope>NUCLEOTIDE SEQUENCE</scope>
    <source>
        <strain evidence="11">Expedition CK06-06</strain>
    </source>
</reference>
<comment type="catalytic activity">
    <reaction evidence="1">
        <text>Endonucleolytic cleavage to 5'-phosphomonoester.</text>
        <dbReference type="EC" id="3.1.26.4"/>
    </reaction>
</comment>
<dbReference type="InterPro" id="IPR023160">
    <property type="entry name" value="RNase_HII_hlx-loop-hlx_cap_dom"/>
</dbReference>
<name>X1S015_9ZZZZ</name>
<dbReference type="GO" id="GO:0003723">
    <property type="term" value="F:RNA binding"/>
    <property type="evidence" value="ECO:0007669"/>
    <property type="project" value="InterPro"/>
</dbReference>
<evidence type="ECO:0000256" key="6">
    <source>
        <dbReference type="ARBA" id="ARBA00022722"/>
    </source>
</evidence>
<evidence type="ECO:0000256" key="9">
    <source>
        <dbReference type="ARBA" id="ARBA00022801"/>
    </source>
</evidence>
<evidence type="ECO:0000256" key="8">
    <source>
        <dbReference type="ARBA" id="ARBA00022759"/>
    </source>
</evidence>
<dbReference type="EC" id="3.1.26.4" evidence="4"/>
<comment type="subcellular location">
    <subcellularLocation>
        <location evidence="3">Cytoplasm</location>
    </subcellularLocation>
</comment>
<keyword evidence="5" id="KW-0963">Cytoplasm</keyword>
<dbReference type="GO" id="GO:0046872">
    <property type="term" value="F:metal ion binding"/>
    <property type="evidence" value="ECO:0007669"/>
    <property type="project" value="UniProtKB-KW"/>
</dbReference>
<dbReference type="GO" id="GO:0043137">
    <property type="term" value="P:DNA replication, removal of RNA primer"/>
    <property type="evidence" value="ECO:0007669"/>
    <property type="project" value="TreeGrafter"/>
</dbReference>
<dbReference type="PANTHER" id="PTHR10954">
    <property type="entry name" value="RIBONUCLEASE H2 SUBUNIT A"/>
    <property type="match status" value="1"/>
</dbReference>
<accession>X1S015</accession>
<evidence type="ECO:0000256" key="7">
    <source>
        <dbReference type="ARBA" id="ARBA00022723"/>
    </source>
</evidence>
<protein>
    <recommendedName>
        <fullName evidence="4">ribonuclease H</fullName>
        <ecNumber evidence="4">3.1.26.4</ecNumber>
    </recommendedName>
</protein>
<dbReference type="InterPro" id="IPR012337">
    <property type="entry name" value="RNaseH-like_sf"/>
</dbReference>
<dbReference type="InterPro" id="IPR024567">
    <property type="entry name" value="RNase_HII/HIII_dom"/>
</dbReference>
<dbReference type="AlphaFoldDB" id="X1S015"/>
<dbReference type="Gene3D" id="1.10.10.460">
    <property type="entry name" value="Ribonuclease hii. Domain 2"/>
    <property type="match status" value="1"/>
</dbReference>